<keyword evidence="1" id="KW-0815">Transposition</keyword>
<keyword evidence="6" id="KW-0378">Hydrolase</keyword>
<evidence type="ECO:0000256" key="14">
    <source>
        <dbReference type="ARBA" id="ARBA00049244"/>
    </source>
</evidence>
<dbReference type="GO" id="GO:0032196">
    <property type="term" value="P:transposition"/>
    <property type="evidence" value="ECO:0007669"/>
    <property type="project" value="UniProtKB-KW"/>
</dbReference>
<dbReference type="GO" id="GO:0016787">
    <property type="term" value="F:hydrolase activity"/>
    <property type="evidence" value="ECO:0007669"/>
    <property type="project" value="UniProtKB-KW"/>
</dbReference>
<comment type="catalytic activity">
    <reaction evidence="14">
        <text>DNA(n) + a 2'-deoxyribonucleoside 5'-triphosphate = DNA(n+1) + diphosphate</text>
        <dbReference type="Rhea" id="RHEA:22508"/>
        <dbReference type="Rhea" id="RHEA-COMP:17339"/>
        <dbReference type="Rhea" id="RHEA-COMP:17340"/>
        <dbReference type="ChEBI" id="CHEBI:33019"/>
        <dbReference type="ChEBI" id="CHEBI:61560"/>
        <dbReference type="ChEBI" id="CHEBI:173112"/>
        <dbReference type="EC" id="2.7.7.7"/>
    </reaction>
</comment>
<dbReference type="SUPFAM" id="SSF53098">
    <property type="entry name" value="Ribonuclease H-like"/>
    <property type="match status" value="1"/>
</dbReference>
<evidence type="ECO:0000256" key="1">
    <source>
        <dbReference type="ARBA" id="ARBA00022578"/>
    </source>
</evidence>
<dbReference type="GO" id="GO:0003964">
    <property type="term" value="F:RNA-directed DNA polymerase activity"/>
    <property type="evidence" value="ECO:0007669"/>
    <property type="project" value="UniProtKB-KW"/>
</dbReference>
<evidence type="ECO:0000256" key="10">
    <source>
        <dbReference type="ARBA" id="ARBA00022918"/>
    </source>
</evidence>
<accession>A0A9Q3H235</accession>
<evidence type="ECO:0000256" key="9">
    <source>
        <dbReference type="ARBA" id="ARBA00022908"/>
    </source>
</evidence>
<keyword evidence="10" id="KW-0695">RNA-directed DNA polymerase</keyword>
<organism evidence="16 17">
    <name type="scientific">Austropuccinia psidii MF-1</name>
    <dbReference type="NCBI Taxonomy" id="1389203"/>
    <lineage>
        <taxon>Eukaryota</taxon>
        <taxon>Fungi</taxon>
        <taxon>Dikarya</taxon>
        <taxon>Basidiomycota</taxon>
        <taxon>Pucciniomycotina</taxon>
        <taxon>Pucciniomycetes</taxon>
        <taxon>Pucciniales</taxon>
        <taxon>Sphaerophragmiaceae</taxon>
        <taxon>Austropuccinia</taxon>
    </lineage>
</organism>
<dbReference type="Gene3D" id="3.30.420.10">
    <property type="entry name" value="Ribonuclease H-like superfamily/Ribonuclease H"/>
    <property type="match status" value="1"/>
</dbReference>
<dbReference type="Proteomes" id="UP000765509">
    <property type="component" value="Unassembled WGS sequence"/>
</dbReference>
<keyword evidence="11" id="KW-0808">Transferase</keyword>
<keyword evidence="2" id="KW-0548">Nucleotidyltransferase</keyword>
<dbReference type="GO" id="GO:0003723">
    <property type="term" value="F:RNA binding"/>
    <property type="evidence" value="ECO:0007669"/>
    <property type="project" value="UniProtKB-KW"/>
</dbReference>
<evidence type="ECO:0000256" key="12">
    <source>
        <dbReference type="ARBA" id="ARBA00023172"/>
    </source>
</evidence>
<sequence length="350" mass="39187">MHIDSTLPISLITINDQSLWNKRLGNTISQVLKMMGLPLENSICSTCEINKAHQQLLNHNSDVPVKPLELMIKFLKKKSNSFSEFSILKIFMENQKDLKIKSIVPDRGGEFLNKHFKDLTEECGITKILSPAETPQQKGYAERANKTILEKTKCLLRSANLPYKYWAEATPQNIWVSCIYCQSHKPPDLEGVEGILLRYESKNTAYRILRITDAKVIITKHAAFDKNKFPSLTEVVESSQLNLDNLTIMIDDAHLDEAEENANCSERADEIQTNSLFQSSSFIMVGEVNVDGEGHLSSEAVASPITSACIKAIRPHHSTLVLSYINNLNILPHTNAFLTLSDSAPSTEST</sequence>
<evidence type="ECO:0000256" key="7">
    <source>
        <dbReference type="ARBA" id="ARBA00022842"/>
    </source>
</evidence>
<keyword evidence="4" id="KW-0479">Metal-binding</keyword>
<keyword evidence="12" id="KW-0233">DNA recombination</keyword>
<evidence type="ECO:0000313" key="17">
    <source>
        <dbReference type="Proteomes" id="UP000765509"/>
    </source>
</evidence>
<protein>
    <recommendedName>
        <fullName evidence="15">Integrase catalytic domain-containing protein</fullName>
    </recommendedName>
</protein>
<dbReference type="InterPro" id="IPR012337">
    <property type="entry name" value="RNaseH-like_sf"/>
</dbReference>
<evidence type="ECO:0000256" key="5">
    <source>
        <dbReference type="ARBA" id="ARBA00022759"/>
    </source>
</evidence>
<keyword evidence="7" id="KW-0460">Magnesium</keyword>
<dbReference type="GO" id="GO:0015074">
    <property type="term" value="P:DNA integration"/>
    <property type="evidence" value="ECO:0007669"/>
    <property type="project" value="UniProtKB-KW"/>
</dbReference>
<feature type="domain" description="Integrase catalytic" evidence="15">
    <location>
        <begin position="70"/>
        <end position="199"/>
    </location>
</feature>
<dbReference type="GO" id="GO:0004519">
    <property type="term" value="F:endonuclease activity"/>
    <property type="evidence" value="ECO:0007669"/>
    <property type="project" value="UniProtKB-KW"/>
</dbReference>
<evidence type="ECO:0000256" key="11">
    <source>
        <dbReference type="ARBA" id="ARBA00022932"/>
    </source>
</evidence>
<evidence type="ECO:0000256" key="6">
    <source>
        <dbReference type="ARBA" id="ARBA00022801"/>
    </source>
</evidence>
<evidence type="ECO:0000256" key="2">
    <source>
        <dbReference type="ARBA" id="ARBA00022695"/>
    </source>
</evidence>
<evidence type="ECO:0000313" key="16">
    <source>
        <dbReference type="EMBL" id="MBW0487209.1"/>
    </source>
</evidence>
<evidence type="ECO:0000256" key="13">
    <source>
        <dbReference type="ARBA" id="ARBA00048173"/>
    </source>
</evidence>
<keyword evidence="11" id="KW-0239">DNA-directed DNA polymerase</keyword>
<dbReference type="InterPro" id="IPR057670">
    <property type="entry name" value="SH3_retrovirus"/>
</dbReference>
<dbReference type="InterPro" id="IPR001584">
    <property type="entry name" value="Integrase_cat-core"/>
</dbReference>
<dbReference type="InterPro" id="IPR039537">
    <property type="entry name" value="Retrotran_Ty1/copia-like"/>
</dbReference>
<dbReference type="PANTHER" id="PTHR42648:SF11">
    <property type="entry name" value="TRANSPOSON TY4-P GAG-POL POLYPROTEIN"/>
    <property type="match status" value="1"/>
</dbReference>
<evidence type="ECO:0000256" key="3">
    <source>
        <dbReference type="ARBA" id="ARBA00022722"/>
    </source>
</evidence>
<gene>
    <name evidence="16" type="ORF">O181_026924</name>
</gene>
<evidence type="ECO:0000256" key="4">
    <source>
        <dbReference type="ARBA" id="ARBA00022723"/>
    </source>
</evidence>
<dbReference type="GO" id="GO:0006310">
    <property type="term" value="P:DNA recombination"/>
    <property type="evidence" value="ECO:0007669"/>
    <property type="project" value="UniProtKB-KW"/>
</dbReference>
<name>A0A9Q3H235_9BASI</name>
<comment type="caution">
    <text evidence="16">The sequence shown here is derived from an EMBL/GenBank/DDBJ whole genome shotgun (WGS) entry which is preliminary data.</text>
</comment>
<dbReference type="InterPro" id="IPR036397">
    <property type="entry name" value="RNaseH_sf"/>
</dbReference>
<keyword evidence="3" id="KW-0540">Nuclease</keyword>
<dbReference type="GO" id="GO:0046872">
    <property type="term" value="F:metal ion binding"/>
    <property type="evidence" value="ECO:0007669"/>
    <property type="project" value="UniProtKB-KW"/>
</dbReference>
<keyword evidence="5" id="KW-0255">Endonuclease</keyword>
<proteinExistence type="predicted"/>
<comment type="catalytic activity">
    <reaction evidence="13">
        <text>DNA(n) + a 2'-deoxyribonucleoside 5'-triphosphate = DNA(n+1) + diphosphate</text>
        <dbReference type="Rhea" id="RHEA:22508"/>
        <dbReference type="Rhea" id="RHEA-COMP:17339"/>
        <dbReference type="Rhea" id="RHEA-COMP:17340"/>
        <dbReference type="ChEBI" id="CHEBI:33019"/>
        <dbReference type="ChEBI" id="CHEBI:61560"/>
        <dbReference type="ChEBI" id="CHEBI:173112"/>
        <dbReference type="EC" id="2.7.7.49"/>
    </reaction>
</comment>
<keyword evidence="9" id="KW-0229">DNA integration</keyword>
<keyword evidence="17" id="KW-1185">Reference proteome</keyword>
<dbReference type="GO" id="GO:0005634">
    <property type="term" value="C:nucleus"/>
    <property type="evidence" value="ECO:0007669"/>
    <property type="project" value="UniProtKB-ARBA"/>
</dbReference>
<reference evidence="16" key="1">
    <citation type="submission" date="2021-03" db="EMBL/GenBank/DDBJ databases">
        <title>Draft genome sequence of rust myrtle Austropuccinia psidii MF-1, a brazilian biotype.</title>
        <authorList>
            <person name="Quecine M.C."/>
            <person name="Pachon D.M.R."/>
            <person name="Bonatelli M.L."/>
            <person name="Correr F.H."/>
            <person name="Franceschini L.M."/>
            <person name="Leite T.F."/>
            <person name="Margarido G.R.A."/>
            <person name="Almeida C.A."/>
            <person name="Ferrarezi J.A."/>
            <person name="Labate C.A."/>
        </authorList>
    </citation>
    <scope>NUCLEOTIDE SEQUENCE</scope>
    <source>
        <strain evidence="16">MF-1</strain>
    </source>
</reference>
<dbReference type="AlphaFoldDB" id="A0A9Q3H235"/>
<dbReference type="PANTHER" id="PTHR42648">
    <property type="entry name" value="TRANSPOSASE, PUTATIVE-RELATED"/>
    <property type="match status" value="1"/>
</dbReference>
<keyword evidence="8" id="KW-0694">RNA-binding</keyword>
<dbReference type="GO" id="GO:0003887">
    <property type="term" value="F:DNA-directed DNA polymerase activity"/>
    <property type="evidence" value="ECO:0007669"/>
    <property type="project" value="UniProtKB-KW"/>
</dbReference>
<dbReference type="Pfam" id="PF25597">
    <property type="entry name" value="SH3_retrovirus"/>
    <property type="match status" value="1"/>
</dbReference>
<evidence type="ECO:0000256" key="8">
    <source>
        <dbReference type="ARBA" id="ARBA00022884"/>
    </source>
</evidence>
<dbReference type="PROSITE" id="PS50994">
    <property type="entry name" value="INTEGRASE"/>
    <property type="match status" value="1"/>
</dbReference>
<evidence type="ECO:0000259" key="15">
    <source>
        <dbReference type="PROSITE" id="PS50994"/>
    </source>
</evidence>
<dbReference type="EMBL" id="AVOT02009031">
    <property type="protein sequence ID" value="MBW0487209.1"/>
    <property type="molecule type" value="Genomic_DNA"/>
</dbReference>